<evidence type="ECO:0000313" key="1">
    <source>
        <dbReference type="EMBL" id="ACB39074.1"/>
    </source>
</evidence>
<dbReference type="OrthoDB" id="29003at2157"/>
<accession>B1YAA0</accession>
<dbReference type="AlphaFoldDB" id="B1YAA0"/>
<keyword evidence="2" id="KW-1185">Reference proteome</keyword>
<evidence type="ECO:0000313" key="2">
    <source>
        <dbReference type="Proteomes" id="UP000001694"/>
    </source>
</evidence>
<dbReference type="GeneID" id="6165362"/>
<organism evidence="1 2">
    <name type="scientific">Pyrobaculum neutrophilum (strain DSM 2338 / JCM 9278 / NBRC 100436 / V24Sta)</name>
    <name type="common">Thermoproteus neutrophilus</name>
    <dbReference type="NCBI Taxonomy" id="444157"/>
    <lineage>
        <taxon>Archaea</taxon>
        <taxon>Thermoproteota</taxon>
        <taxon>Thermoprotei</taxon>
        <taxon>Thermoproteales</taxon>
        <taxon>Thermoproteaceae</taxon>
        <taxon>Pyrobaculum</taxon>
    </lineage>
</organism>
<dbReference type="Proteomes" id="UP000001694">
    <property type="component" value="Chromosome"/>
</dbReference>
<dbReference type="eggNOG" id="arCOG05474">
    <property type="taxonomic scope" value="Archaea"/>
</dbReference>
<dbReference type="KEGG" id="tne:Tneu_0116"/>
<dbReference type="STRING" id="444157.Tneu_0116"/>
<name>B1YAA0_PYRNV</name>
<gene>
    <name evidence="1" type="ordered locus">Tneu_0116</name>
</gene>
<dbReference type="RefSeq" id="WP_012349495.1">
    <property type="nucleotide sequence ID" value="NC_010525.1"/>
</dbReference>
<protein>
    <submittedName>
        <fullName evidence="1">Uncharacterized protein</fullName>
    </submittedName>
</protein>
<dbReference type="EMBL" id="CP001014">
    <property type="protein sequence ID" value="ACB39074.1"/>
    <property type="molecule type" value="Genomic_DNA"/>
</dbReference>
<sequence>MQSLELLVLVSFSLLIVFAAVPYIWQLASATMAQWEARQFVTFMSTLADSMESDFGMAGVVRSYYMPSLVFGAFSVRSYPMYLVCQSTGAGVTFNSLYIWYNSSYILGGAKPVRGERSVAPAPLGQPLVAVNATGMGYVLFTGPVYVPGQSTVLYVVNATVSPLSGYAITYRVVGVSDGYSNDRLRIDCPGGVFKVGLVGGPSYLYNLGTTVVVVSTQVAVS</sequence>
<proteinExistence type="predicted"/>
<reference evidence="1" key="1">
    <citation type="submission" date="2008-03" db="EMBL/GenBank/DDBJ databases">
        <title>Complete sequence of Thermoproteus neutrophilus V24Sta.</title>
        <authorList>
            <consortium name="US DOE Joint Genome Institute"/>
            <person name="Copeland A."/>
            <person name="Lucas S."/>
            <person name="Lapidus A."/>
            <person name="Glavina del Rio T."/>
            <person name="Dalin E."/>
            <person name="Tice H."/>
            <person name="Bruce D."/>
            <person name="Goodwin L."/>
            <person name="Pitluck S."/>
            <person name="Sims D."/>
            <person name="Brettin T."/>
            <person name="Detter J.C."/>
            <person name="Han C."/>
            <person name="Kuske C.R."/>
            <person name="Schmutz J."/>
            <person name="Larimer F."/>
            <person name="Land M."/>
            <person name="Hauser L."/>
            <person name="Kyrpides N."/>
            <person name="Mikhailova N."/>
            <person name="Biddle J.F."/>
            <person name="Zhang Z."/>
            <person name="Fitz-Gibbon S.T."/>
            <person name="Lowe T.M."/>
            <person name="Saltikov C."/>
            <person name="House C.H."/>
            <person name="Richardson P."/>
        </authorList>
    </citation>
    <scope>NUCLEOTIDE SEQUENCE [LARGE SCALE GENOMIC DNA]</scope>
    <source>
        <strain evidence="1">V24Sta</strain>
    </source>
</reference>
<dbReference type="HOGENOM" id="CLU_1212653_0_0_2"/>